<accession>A0ABR6NJH6</accession>
<organism evidence="2 3">
    <name type="scientific">Sphingobium lignivorans</name>
    <dbReference type="NCBI Taxonomy" id="2735886"/>
    <lineage>
        <taxon>Bacteria</taxon>
        <taxon>Pseudomonadati</taxon>
        <taxon>Pseudomonadota</taxon>
        <taxon>Alphaproteobacteria</taxon>
        <taxon>Sphingomonadales</taxon>
        <taxon>Sphingomonadaceae</taxon>
        <taxon>Sphingobium</taxon>
    </lineage>
</organism>
<evidence type="ECO:0000256" key="1">
    <source>
        <dbReference type="SAM" id="Phobius"/>
    </source>
</evidence>
<keyword evidence="1" id="KW-0472">Membrane</keyword>
<gene>
    <name evidence="2" type="ORF">HNP60_003410</name>
</gene>
<keyword evidence="3" id="KW-1185">Reference proteome</keyword>
<keyword evidence="1" id="KW-1133">Transmembrane helix</keyword>
<sequence length="594" mass="62010">MAEKLGEAVLELRTDDSQLNKGIEKAKRNTDDLVRRFERIGSRAKLIGAKLSLAFTVPATIFGKAAFDAASDAAEMESAFEVSFGNAADSVRKWAEETGNAMGRSTQELMRQSASFMDILKKQMDPAAAAELSKQLTVLTQDLASFKNLSNETAQQKIFSGLIGEAEPLRAVGVLLSENAVKAKAMEMGLGGVNGALTEGQKVMARAALIQEQLADAQGDVLRTSGSTENQIKRANAAWEELQIVVGTKLLPVITPLIAGVADLVSWFTELPAPVQNFVLIAGGIMAVLGPVIAGIGALATGIAAVIPLIGTIGAALSAAFVIATGPVGLTIAAITALIAIWWKWGDDIKRIVAETIGAVKTWLVDKFGQIVGWVKEKIEAVKKYFADMYDAVVGHSWVPDMIDEVGQHFDRLDDVMVKPADEATRDVKASFAGMADSISGTLDGIASNIKSGDWMGALRGVVDIVGQVSGAIGGKGGGVVSSIAGTVGKFLSKGFAGLFADGGLIPKGQWGIAGERGPEPVIGTARGTVVLPNSSLAGAISGGPNVTIPISIDATGADAAALGRVESQLAELRRDLPNVIVRTVSDARSRRMI</sequence>
<proteinExistence type="predicted"/>
<evidence type="ECO:0008006" key="4">
    <source>
        <dbReference type="Google" id="ProtNLM"/>
    </source>
</evidence>
<comment type="caution">
    <text evidence="2">The sequence shown here is derived from an EMBL/GenBank/DDBJ whole genome shotgun (WGS) entry which is preliminary data.</text>
</comment>
<reference evidence="2 3" key="1">
    <citation type="submission" date="2020-08" db="EMBL/GenBank/DDBJ databases">
        <title>Exploring microbial biodiversity for novel pathways involved in the catabolism of aromatic compounds derived from lignin.</title>
        <authorList>
            <person name="Elkins J."/>
        </authorList>
    </citation>
    <scope>NUCLEOTIDE SEQUENCE [LARGE SCALE GENOMIC DNA]</scope>
    <source>
        <strain evidence="2 3">B1D3A</strain>
    </source>
</reference>
<evidence type="ECO:0000313" key="3">
    <source>
        <dbReference type="Proteomes" id="UP001138540"/>
    </source>
</evidence>
<protein>
    <recommendedName>
        <fullName evidence="4">Phage tail tape measure protein</fullName>
    </recommendedName>
</protein>
<evidence type="ECO:0000313" key="2">
    <source>
        <dbReference type="EMBL" id="MBB5987436.1"/>
    </source>
</evidence>
<name>A0ABR6NJH6_9SPHN</name>
<feature type="transmembrane region" description="Helical" evidence="1">
    <location>
        <begin position="280"/>
        <end position="310"/>
    </location>
</feature>
<dbReference type="Proteomes" id="UP001138540">
    <property type="component" value="Unassembled WGS sequence"/>
</dbReference>
<feature type="transmembrane region" description="Helical" evidence="1">
    <location>
        <begin position="316"/>
        <end position="343"/>
    </location>
</feature>
<dbReference type="RefSeq" id="WP_184155973.1">
    <property type="nucleotide sequence ID" value="NZ_JACHKA010000001.1"/>
</dbReference>
<dbReference type="EMBL" id="JACHKA010000001">
    <property type="protein sequence ID" value="MBB5987436.1"/>
    <property type="molecule type" value="Genomic_DNA"/>
</dbReference>
<keyword evidence="1" id="KW-0812">Transmembrane</keyword>